<dbReference type="Gene3D" id="3.40.50.2000">
    <property type="entry name" value="Glycogen Phosphorylase B"/>
    <property type="match status" value="1"/>
</dbReference>
<comment type="caution">
    <text evidence="1">The sequence shown here is derived from an EMBL/GenBank/DDBJ whole genome shotgun (WGS) entry which is preliminary data.</text>
</comment>
<dbReference type="Proteomes" id="UP000037558">
    <property type="component" value="Unassembled WGS sequence"/>
</dbReference>
<proteinExistence type="predicted"/>
<dbReference type="SUPFAM" id="SSF48452">
    <property type="entry name" value="TPR-like"/>
    <property type="match status" value="1"/>
</dbReference>
<accession>A0A0M0KVB8</accession>
<dbReference type="STRING" id="284581.AMD01_16610"/>
<dbReference type="PATRIC" id="fig|284581.3.peg.2824"/>
<evidence type="ECO:0000313" key="1">
    <source>
        <dbReference type="EMBL" id="KOO42766.1"/>
    </source>
</evidence>
<name>A0A0M0KVB8_9BACI</name>
<evidence type="ECO:0000313" key="2">
    <source>
        <dbReference type="Proteomes" id="UP000037558"/>
    </source>
</evidence>
<evidence type="ECO:0008006" key="3">
    <source>
        <dbReference type="Google" id="ProtNLM"/>
    </source>
</evidence>
<dbReference type="InterPro" id="IPR011990">
    <property type="entry name" value="TPR-like_helical_dom_sf"/>
</dbReference>
<dbReference type="SUPFAM" id="SSF53756">
    <property type="entry name" value="UDP-Glycosyltransferase/glycogen phosphorylase"/>
    <property type="match status" value="1"/>
</dbReference>
<dbReference type="EMBL" id="LILC01000023">
    <property type="protein sequence ID" value="KOO42766.1"/>
    <property type="molecule type" value="Genomic_DNA"/>
</dbReference>
<gene>
    <name evidence="1" type="ORF">AMD01_16610</name>
</gene>
<reference evidence="2" key="1">
    <citation type="submission" date="2015-08" db="EMBL/GenBank/DDBJ databases">
        <title>Fjat-14210 dsm16467.</title>
        <authorList>
            <person name="Liu B."/>
            <person name="Wang J."/>
            <person name="Zhu Y."/>
            <person name="Liu G."/>
            <person name="Chen Q."/>
            <person name="Chen Z."/>
            <person name="Lan J."/>
            <person name="Che J."/>
            <person name="Ge C."/>
            <person name="Shi H."/>
            <person name="Pan Z."/>
            <person name="Liu X."/>
        </authorList>
    </citation>
    <scope>NUCLEOTIDE SEQUENCE [LARGE SCALE GENOMIC DNA]</scope>
    <source>
        <strain evidence="2">DSM 16467</strain>
    </source>
</reference>
<organism evidence="1 2">
    <name type="scientific">Priestia koreensis</name>
    <dbReference type="NCBI Taxonomy" id="284581"/>
    <lineage>
        <taxon>Bacteria</taxon>
        <taxon>Bacillati</taxon>
        <taxon>Bacillota</taxon>
        <taxon>Bacilli</taxon>
        <taxon>Bacillales</taxon>
        <taxon>Bacillaceae</taxon>
        <taxon>Priestia</taxon>
    </lineage>
</organism>
<protein>
    <recommendedName>
        <fullName evidence="3">Transferase</fullName>
    </recommendedName>
</protein>
<keyword evidence="2" id="KW-1185">Reference proteome</keyword>
<dbReference type="AlphaFoldDB" id="A0A0M0KVB8"/>
<sequence>MNNLISHIAKHIQAKEYSKAFDLLQVLQKNGPNSPELYLLTGIAYLEMSMVENAWLWFWRGYEQFPSDQALKEYVSLLNSTRERELKVKQTLQSLHTTSSFNHTNGDLRVLQGSIEIANQMHTLAKGLHYHDVYAKTLNYYPYYLGYTSDYAWSLLDQKNTPSLNEKLRKLSQELCDQFDLFHFHFGTCLTWDASDIPILKNDNKKLLMHHWGSDARIGSLAKQTNPYVVVKNQDETGIRRNLARLGHSFQHCIVPDMELAQYVKDYYEHVHILPSSIDLTHYDLVDLPKNNKPLIVHAPTSPLVKGTSYITKAIEQLQLTYDFDFELIQGKSHEEAKKMYERADLVIDQLHIGSYGLLAVECMAMGKPVICWISDYMKEHYPDCLPIISANPDTITEIIKHCLDNQDGLIDIGKQGRIYVEEHHDMIKNSATLLNLYTRIK</sequence>
<dbReference type="RefSeq" id="WP_053402564.1">
    <property type="nucleotide sequence ID" value="NZ_LILC01000023.1"/>
</dbReference>